<dbReference type="CDD" id="cd00833">
    <property type="entry name" value="PKS"/>
    <property type="match status" value="1"/>
</dbReference>
<feature type="domain" description="Ketosynthase family 3 (KS3)" evidence="6">
    <location>
        <begin position="498"/>
        <end position="920"/>
    </location>
</feature>
<dbReference type="PROSITE" id="PS52004">
    <property type="entry name" value="KS3_2"/>
    <property type="match status" value="2"/>
</dbReference>
<dbReference type="GO" id="GO:0005737">
    <property type="term" value="C:cytoplasm"/>
    <property type="evidence" value="ECO:0007669"/>
    <property type="project" value="TreeGrafter"/>
</dbReference>
<accession>A0A5C6C7E8</accession>
<keyword evidence="7" id="KW-0012">Acyltransferase</keyword>
<evidence type="ECO:0000256" key="2">
    <source>
        <dbReference type="ARBA" id="ARBA00022553"/>
    </source>
</evidence>
<evidence type="ECO:0000313" key="8">
    <source>
        <dbReference type="Proteomes" id="UP000319908"/>
    </source>
</evidence>
<name>A0A5C6C7E8_9BACT</name>
<dbReference type="InterPro" id="IPR014030">
    <property type="entry name" value="Ketoacyl_synth_N"/>
</dbReference>
<comment type="similarity">
    <text evidence="4">Belongs to the thiolase-like superfamily. Beta-ketoacyl-ACP synthases family.</text>
</comment>
<evidence type="ECO:0000313" key="7">
    <source>
        <dbReference type="EMBL" id="TWU18669.1"/>
    </source>
</evidence>
<dbReference type="SUPFAM" id="SSF53901">
    <property type="entry name" value="Thiolase-like"/>
    <property type="match status" value="4"/>
</dbReference>
<evidence type="ECO:0000256" key="4">
    <source>
        <dbReference type="RuleBase" id="RU003694"/>
    </source>
</evidence>
<proteinExistence type="inferred from homology"/>
<dbReference type="OrthoDB" id="219272at2"/>
<dbReference type="SMART" id="SM00825">
    <property type="entry name" value="PKS_KS"/>
    <property type="match status" value="1"/>
</dbReference>
<dbReference type="PROSITE" id="PS00606">
    <property type="entry name" value="KS3_1"/>
    <property type="match status" value="1"/>
</dbReference>
<dbReference type="GO" id="GO:0071770">
    <property type="term" value="P:DIM/DIP cell wall layer assembly"/>
    <property type="evidence" value="ECO:0007669"/>
    <property type="project" value="TreeGrafter"/>
</dbReference>
<reference evidence="7 8" key="1">
    <citation type="journal article" date="2020" name="Antonie Van Leeuwenhoek">
        <title>Rhodopirellula heiligendammensis sp. nov., Rhodopirellula pilleata sp. nov., and Rhodopirellula solitaria sp. nov. isolated from natural or artificial marine surfaces in Northern Germany and California, USA, and emended description of the genus Rhodopirellula.</title>
        <authorList>
            <person name="Kallscheuer N."/>
            <person name="Wiegand S."/>
            <person name="Jogler M."/>
            <person name="Boedeker C."/>
            <person name="Peeters S.H."/>
            <person name="Rast P."/>
            <person name="Heuer A."/>
            <person name="Jetten M.S.M."/>
            <person name="Rohde M."/>
            <person name="Jogler C."/>
        </authorList>
    </citation>
    <scope>NUCLEOTIDE SEQUENCE [LARGE SCALE GENOMIC DNA]</scope>
    <source>
        <strain evidence="7 8">Poly21</strain>
    </source>
</reference>
<feature type="domain" description="Ketosynthase family 3 (KS3)" evidence="6">
    <location>
        <begin position="10"/>
        <end position="466"/>
    </location>
</feature>
<dbReference type="InterPro" id="IPR050091">
    <property type="entry name" value="PKS_NRPS_Biosynth_Enz"/>
</dbReference>
<evidence type="ECO:0000256" key="1">
    <source>
        <dbReference type="ARBA" id="ARBA00022450"/>
    </source>
</evidence>
<dbReference type="Pfam" id="PF00109">
    <property type="entry name" value="ketoacyl-synt"/>
    <property type="match status" value="2"/>
</dbReference>
<dbReference type="Proteomes" id="UP000319908">
    <property type="component" value="Unassembled WGS sequence"/>
</dbReference>
<dbReference type="Pfam" id="PF02801">
    <property type="entry name" value="Ketoacyl-synt_C"/>
    <property type="match status" value="1"/>
</dbReference>
<dbReference type="InterPro" id="IPR032821">
    <property type="entry name" value="PKS_assoc"/>
</dbReference>
<gene>
    <name evidence="7" type="ORF">Poly21_08330</name>
</gene>
<dbReference type="EMBL" id="SJPU01000001">
    <property type="protein sequence ID" value="TWU18669.1"/>
    <property type="molecule type" value="Genomic_DNA"/>
</dbReference>
<dbReference type="EC" id="2.3.1.41" evidence="7"/>
<feature type="region of interest" description="Disordered" evidence="5">
    <location>
        <begin position="475"/>
        <end position="494"/>
    </location>
</feature>
<keyword evidence="3 4" id="KW-0808">Transferase</keyword>
<dbReference type="GO" id="GO:0005886">
    <property type="term" value="C:plasma membrane"/>
    <property type="evidence" value="ECO:0007669"/>
    <property type="project" value="TreeGrafter"/>
</dbReference>
<dbReference type="GO" id="GO:0006633">
    <property type="term" value="P:fatty acid biosynthetic process"/>
    <property type="evidence" value="ECO:0007669"/>
    <property type="project" value="InterPro"/>
</dbReference>
<dbReference type="InterPro" id="IPR020841">
    <property type="entry name" value="PKS_Beta-ketoAc_synthase_dom"/>
</dbReference>
<protein>
    <submittedName>
        <fullName evidence="7">Phenolphthiocerol synthesis polyketide synthase type I Pks15/1</fullName>
        <ecNumber evidence="7">2.3.1.41</ecNumber>
    </submittedName>
</protein>
<dbReference type="GO" id="GO:0004315">
    <property type="term" value="F:3-oxoacyl-[acyl-carrier-protein] synthase activity"/>
    <property type="evidence" value="ECO:0007669"/>
    <property type="project" value="UniProtKB-EC"/>
</dbReference>
<dbReference type="InterPro" id="IPR018201">
    <property type="entry name" value="Ketoacyl_synth_AS"/>
</dbReference>
<dbReference type="PANTHER" id="PTHR43775">
    <property type="entry name" value="FATTY ACID SYNTHASE"/>
    <property type="match status" value="1"/>
</dbReference>
<dbReference type="InterPro" id="IPR016039">
    <property type="entry name" value="Thiolase-like"/>
</dbReference>
<keyword evidence="8" id="KW-1185">Reference proteome</keyword>
<evidence type="ECO:0000259" key="6">
    <source>
        <dbReference type="PROSITE" id="PS52004"/>
    </source>
</evidence>
<evidence type="ECO:0000256" key="5">
    <source>
        <dbReference type="SAM" id="MobiDB-lite"/>
    </source>
</evidence>
<feature type="compositionally biased region" description="Polar residues" evidence="5">
    <location>
        <begin position="475"/>
        <end position="486"/>
    </location>
</feature>
<dbReference type="InterPro" id="IPR014031">
    <property type="entry name" value="Ketoacyl_synth_C"/>
</dbReference>
<dbReference type="Pfam" id="PF16197">
    <property type="entry name" value="KAsynt_C_assoc"/>
    <property type="match status" value="1"/>
</dbReference>
<dbReference type="PANTHER" id="PTHR43775:SF37">
    <property type="entry name" value="SI:DKEY-61P9.11"/>
    <property type="match status" value="1"/>
</dbReference>
<sequence>MANTQNVRVGEPIAVIGRGCHLPGAAGLDAYWQLILSGRCTQAPLPPERLDRDLLYDRRKGVRNKTYADLGCLVEPMDFSNPGCRLPHALKVHPEPLYPTLAAVAFDSVDDAGIDPLDMPTDNLGVYIGHTRAGNLAGDLAFANYIDQVAGLLDRTPAAESILADRVRDVQERLISDVRGAYPDDCTSPMGASSSARCVSDALRASGPYMTFNAACASSTQALIQAVYALQNGRVDMAIAGGASYCHSDTLVLFSQAQSLSANGTRPWDAAADGLVVGEGYVSLLLCRLSDAIDGGYPVHAVFSGLGLSSDGKGKSLWAPRKVGQMLAINRAYQGDVRRRDVGYIEAHATSTQVGDATEIEAIAASYQDEIPAGSRIPIGSVKANIGHTLETAGIAGVLKCLLAIEHQTIPPVRHIETPNPKIDWDCLPLEVPTEARAWRPGKQGWVAGVNAFGIGGLNTHVVLHRPVAQSSVVPANVSTSETEGASQRVDTKPSERQDAIAIVGVGCVLPGAYGANDCDAFWQRLSKNESALSFVPEQRWNHSAYMQPIDLQRPAVRSNLGGVVQDYCYDWRRHKVPPKQIANASPLQFMLLDAVDAAVANAGIVFDESNRQRTGVVVGTAFGGEFSNALQMGLRIPELRKRLAPLLDAEKLCPDDRDNLLDAFTESLLREMPALLDETGSFTSSSLASRISKSLDLMGGAVAVDAGIGSSGAAMACCIDQLLHGDNDLMICVGANQDLGPSRYIGMTRGGLLGSCEGSDGIFPGEGCVVLLLQRQRDALQAGRPIHAIVEQLSCGYATAAPERSLALATQRLLERCAIPKSDLPSTHFDRHGINADEAEVAAVCRWSLRHMASSQGGVARDASQLVGHLDGGSMAVTALSSLTDWPVAASPKDPTTTVRRLVTGGSAHETRYQLLLREN</sequence>
<dbReference type="Gene3D" id="3.40.47.10">
    <property type="match status" value="2"/>
</dbReference>
<evidence type="ECO:0000256" key="3">
    <source>
        <dbReference type="ARBA" id="ARBA00022679"/>
    </source>
</evidence>
<keyword evidence="2" id="KW-0597">Phosphoprotein</keyword>
<dbReference type="AlphaFoldDB" id="A0A5C6C7E8"/>
<organism evidence="7 8">
    <name type="scientific">Allorhodopirellula heiligendammensis</name>
    <dbReference type="NCBI Taxonomy" id="2714739"/>
    <lineage>
        <taxon>Bacteria</taxon>
        <taxon>Pseudomonadati</taxon>
        <taxon>Planctomycetota</taxon>
        <taxon>Planctomycetia</taxon>
        <taxon>Pirellulales</taxon>
        <taxon>Pirellulaceae</taxon>
        <taxon>Allorhodopirellula</taxon>
    </lineage>
</organism>
<keyword evidence="1" id="KW-0596">Phosphopantetheine</keyword>
<comment type="caution">
    <text evidence="7">The sequence shown here is derived from an EMBL/GenBank/DDBJ whole genome shotgun (WGS) entry which is preliminary data.</text>
</comment>
<dbReference type="GO" id="GO:0004312">
    <property type="term" value="F:fatty acid synthase activity"/>
    <property type="evidence" value="ECO:0007669"/>
    <property type="project" value="TreeGrafter"/>
</dbReference>
<dbReference type="RefSeq" id="WP_146405677.1">
    <property type="nucleotide sequence ID" value="NZ_SJPU01000001.1"/>
</dbReference>